<dbReference type="EMBL" id="FMSV02000443">
    <property type="protein sequence ID" value="SEH06243.1"/>
    <property type="molecule type" value="Genomic_DNA"/>
</dbReference>
<gene>
    <name evidence="5" type="primary">hsdS_3</name>
    <name evidence="5" type="ORF">MBHS_02098</name>
</gene>
<dbReference type="InterPro" id="IPR051212">
    <property type="entry name" value="Type-I_RE_S_subunit"/>
</dbReference>
<keyword evidence="6" id="KW-1185">Reference proteome</keyword>
<evidence type="ECO:0000313" key="5">
    <source>
        <dbReference type="EMBL" id="SEH06243.1"/>
    </source>
</evidence>
<name>A0A1H6F9G8_9GAMM</name>
<keyword evidence="3" id="KW-0238">DNA-binding</keyword>
<dbReference type="PANTHER" id="PTHR43140:SF1">
    <property type="entry name" value="TYPE I RESTRICTION ENZYME ECOKI SPECIFICITY SUBUNIT"/>
    <property type="match status" value="1"/>
</dbReference>
<sequence>MREDWIECKLNDVSSKITKGSTPTTYGYQFQKSGINFIKIENVKQGKIQTATINKFISSEAHESQKRSQLIPGDILFSIAGTIGETCLVKPENVPANTNQAFAIISGFNHILFPKFISLQLSSFVSKVVKSKARGGAMNNISLGDLKSLNIIIPPLPEQRAIIAKIETLFSDLDKGIADLKTAQEQLKIYRQAVLKKAFEGELTKKWREKQTDLPTADELLEQIKKERDNWLSKQISNGNSEAKRIKTKLEKLNEIKPFNKLPNKWCWTSFITSCLFVIDCHNKTAPYIDKGIYLVRTTNIKKW</sequence>
<dbReference type="InterPro" id="IPR044946">
    <property type="entry name" value="Restrct_endonuc_typeI_TRD_sf"/>
</dbReference>
<dbReference type="CDD" id="cd17246">
    <property type="entry name" value="RMtype1_S_SonII-TRD2-CR2_like"/>
    <property type="match status" value="1"/>
</dbReference>
<dbReference type="Proteomes" id="UP000236724">
    <property type="component" value="Unassembled WGS sequence"/>
</dbReference>
<evidence type="ECO:0000256" key="2">
    <source>
        <dbReference type="ARBA" id="ARBA00022747"/>
    </source>
</evidence>
<accession>A0A1H6F9G8</accession>
<proteinExistence type="inferred from homology"/>
<dbReference type="PANTHER" id="PTHR43140">
    <property type="entry name" value="TYPE-1 RESTRICTION ENZYME ECOKI SPECIFICITY PROTEIN"/>
    <property type="match status" value="1"/>
</dbReference>
<protein>
    <submittedName>
        <fullName evidence="5">Type-1 restriction enzyme EcoKI specificity protein</fullName>
    </submittedName>
</protein>
<reference evidence="5 6" key="1">
    <citation type="submission" date="2016-10" db="EMBL/GenBank/DDBJ databases">
        <authorList>
            <person name="de Groot N.N."/>
        </authorList>
    </citation>
    <scope>NUCLEOTIDE SEQUENCE [LARGE SCALE GENOMIC DNA]</scope>
    <source>
        <strain evidence="5">MBHS1</strain>
    </source>
</reference>
<dbReference type="Pfam" id="PF01420">
    <property type="entry name" value="Methylase_S"/>
    <property type="match status" value="1"/>
</dbReference>
<organism evidence="5 6">
    <name type="scientific">Candidatus Venteria ishoeyi</name>
    <dbReference type="NCBI Taxonomy" id="1899563"/>
    <lineage>
        <taxon>Bacteria</taxon>
        <taxon>Pseudomonadati</taxon>
        <taxon>Pseudomonadota</taxon>
        <taxon>Gammaproteobacteria</taxon>
        <taxon>Thiotrichales</taxon>
        <taxon>Thiotrichaceae</taxon>
        <taxon>Venteria</taxon>
    </lineage>
</organism>
<dbReference type="GO" id="GO:0003677">
    <property type="term" value="F:DNA binding"/>
    <property type="evidence" value="ECO:0007669"/>
    <property type="project" value="UniProtKB-KW"/>
</dbReference>
<comment type="similarity">
    <text evidence="1">Belongs to the type-I restriction system S methylase family.</text>
</comment>
<keyword evidence="2" id="KW-0680">Restriction system</keyword>
<dbReference type="Gene3D" id="3.90.220.20">
    <property type="entry name" value="DNA methylase specificity domains"/>
    <property type="match status" value="1"/>
</dbReference>
<dbReference type="SUPFAM" id="SSF116734">
    <property type="entry name" value="DNA methylase specificity domain"/>
    <property type="match status" value="1"/>
</dbReference>
<feature type="domain" description="Type I restriction modification DNA specificity" evidence="4">
    <location>
        <begin position="3"/>
        <end position="177"/>
    </location>
</feature>
<dbReference type="AlphaFoldDB" id="A0A1H6F9G8"/>
<evidence type="ECO:0000256" key="3">
    <source>
        <dbReference type="ARBA" id="ARBA00023125"/>
    </source>
</evidence>
<evidence type="ECO:0000256" key="1">
    <source>
        <dbReference type="ARBA" id="ARBA00010923"/>
    </source>
</evidence>
<dbReference type="InterPro" id="IPR000055">
    <property type="entry name" value="Restrct_endonuc_typeI_TRD"/>
</dbReference>
<evidence type="ECO:0000259" key="4">
    <source>
        <dbReference type="Pfam" id="PF01420"/>
    </source>
</evidence>
<dbReference type="RefSeq" id="WP_103920060.1">
    <property type="nucleotide sequence ID" value="NZ_FMSV02000443.1"/>
</dbReference>
<evidence type="ECO:0000313" key="6">
    <source>
        <dbReference type="Proteomes" id="UP000236724"/>
    </source>
</evidence>
<dbReference type="GO" id="GO:0009307">
    <property type="term" value="P:DNA restriction-modification system"/>
    <property type="evidence" value="ECO:0007669"/>
    <property type="project" value="UniProtKB-KW"/>
</dbReference>